<name>A0A9X1YPK9_9BURK</name>
<dbReference type="GO" id="GO:0004252">
    <property type="term" value="F:serine-type endopeptidase activity"/>
    <property type="evidence" value="ECO:0007669"/>
    <property type="project" value="UniProtKB-UniRule"/>
</dbReference>
<dbReference type="InterPro" id="IPR050819">
    <property type="entry name" value="Tripeptidyl-peptidase_I"/>
</dbReference>
<comment type="caution">
    <text evidence="4">Lacks conserved residue(s) required for the propagation of feature annotation.</text>
</comment>
<keyword evidence="5" id="KW-0732">Signal</keyword>
<dbReference type="InterPro" id="IPR030400">
    <property type="entry name" value="Sedolisin_dom"/>
</dbReference>
<dbReference type="Pfam" id="PF00082">
    <property type="entry name" value="Peptidase_S8"/>
    <property type="match status" value="1"/>
</dbReference>
<dbReference type="AlphaFoldDB" id="A0A9X1YPK9"/>
<feature type="domain" description="Peptidase S53" evidence="6">
    <location>
        <begin position="377"/>
        <end position="733"/>
    </location>
</feature>
<feature type="signal peptide" evidence="5">
    <location>
        <begin position="1"/>
        <end position="20"/>
    </location>
</feature>
<accession>A0A9X1YPK9</accession>
<organism evidence="7 8">
    <name type="scientific">Scleromatobacter humisilvae</name>
    <dbReference type="NCBI Taxonomy" id="2897159"/>
    <lineage>
        <taxon>Bacteria</taxon>
        <taxon>Pseudomonadati</taxon>
        <taxon>Pseudomonadota</taxon>
        <taxon>Betaproteobacteria</taxon>
        <taxon>Burkholderiales</taxon>
        <taxon>Sphaerotilaceae</taxon>
        <taxon>Scleromatobacter</taxon>
    </lineage>
</organism>
<dbReference type="PROSITE" id="PS00138">
    <property type="entry name" value="SUBTILASE_SER"/>
    <property type="match status" value="1"/>
</dbReference>
<proteinExistence type="predicted"/>
<dbReference type="Proteomes" id="UP001139353">
    <property type="component" value="Unassembled WGS sequence"/>
</dbReference>
<keyword evidence="3 4" id="KW-0720">Serine protease</keyword>
<dbReference type="PANTHER" id="PTHR14218:SF15">
    <property type="entry name" value="TRIPEPTIDYL-PEPTIDASE 1"/>
    <property type="match status" value="1"/>
</dbReference>
<dbReference type="PANTHER" id="PTHR14218">
    <property type="entry name" value="PROTEASE S8 TRIPEPTIDYL PEPTIDASE I CLN2"/>
    <property type="match status" value="1"/>
</dbReference>
<keyword evidence="2 4" id="KW-0378">Hydrolase</keyword>
<dbReference type="PROSITE" id="PS51257">
    <property type="entry name" value="PROKAR_LIPOPROTEIN"/>
    <property type="match status" value="1"/>
</dbReference>
<dbReference type="CDD" id="cd04056">
    <property type="entry name" value="Peptidases_S53"/>
    <property type="match status" value="1"/>
</dbReference>
<evidence type="ECO:0000256" key="2">
    <source>
        <dbReference type="ARBA" id="ARBA00022801"/>
    </source>
</evidence>
<feature type="active site" description="Charge relay system" evidence="4">
    <location>
        <position position="458"/>
    </location>
</feature>
<dbReference type="PROSITE" id="PS51695">
    <property type="entry name" value="SEDOLISIN"/>
    <property type="match status" value="1"/>
</dbReference>
<dbReference type="GO" id="GO:0006508">
    <property type="term" value="P:proteolysis"/>
    <property type="evidence" value="ECO:0007669"/>
    <property type="project" value="UniProtKB-KW"/>
</dbReference>
<evidence type="ECO:0000313" key="7">
    <source>
        <dbReference type="EMBL" id="MCK9688297.1"/>
    </source>
</evidence>
<evidence type="ECO:0000313" key="8">
    <source>
        <dbReference type="Proteomes" id="UP001139353"/>
    </source>
</evidence>
<evidence type="ECO:0000256" key="4">
    <source>
        <dbReference type="PROSITE-ProRule" id="PRU01032"/>
    </source>
</evidence>
<protein>
    <submittedName>
        <fullName evidence="7">S53 family peptidase</fullName>
    </submittedName>
</protein>
<dbReference type="SUPFAM" id="SSF52743">
    <property type="entry name" value="Subtilisin-like"/>
    <property type="match status" value="1"/>
</dbReference>
<evidence type="ECO:0000256" key="5">
    <source>
        <dbReference type="SAM" id="SignalP"/>
    </source>
</evidence>
<dbReference type="InterPro" id="IPR036852">
    <property type="entry name" value="Peptidase_S8/S53_dom_sf"/>
</dbReference>
<keyword evidence="8" id="KW-1185">Reference proteome</keyword>
<dbReference type="RefSeq" id="WP_275684344.1">
    <property type="nucleotide sequence ID" value="NZ_JAJLJH010000008.1"/>
</dbReference>
<dbReference type="Gene3D" id="3.40.50.200">
    <property type="entry name" value="Peptidase S8/S53 domain"/>
    <property type="match status" value="1"/>
</dbReference>
<dbReference type="GO" id="GO:0008240">
    <property type="term" value="F:tripeptidyl-peptidase activity"/>
    <property type="evidence" value="ECO:0007669"/>
    <property type="project" value="TreeGrafter"/>
</dbReference>
<comment type="caution">
    <text evidence="7">The sequence shown here is derived from an EMBL/GenBank/DDBJ whole genome shotgun (WGS) entry which is preliminary data.</text>
</comment>
<feature type="chain" id="PRO_5040901422" evidence="5">
    <location>
        <begin position="21"/>
        <end position="733"/>
    </location>
</feature>
<sequence>MQIQKMAVAGVLAAGLSACSGGGGGGGSSNPPVQPTLSADQQTFESVNLQGGQFSLLWKLPPGGGNLVPGTHYLSAVSNGLLPQSPARGGAQIQTGHATTLDTALDTRTFAPTRYLSAGAVVVAPLDAIRRVSYVGDGVRVDYLASDGATVLTSAQFSQFAVVPLSGAVGGSPEELLASVPIEDWIAFNNFAANATWQAGSAYVRQHGVRVGDVVIAQDCPNDTTPTTTTGNQPTPCATGATLEQVFPATLPLQTLKPYEHDLLADGRIAQVAGVRMWVANAPLPLEQSITPAYRVYYELNGNVYAGLLEKDGAPFHYRQADGSVVDYAVSLNQAAVSSVQAGVITGAAPGSLAGSAAEVGATVDLFGIGGHGIDGALTPADLRAHYDIPAGLDGTGQTIAIVDAPALYDVAQADLNVFSQTYGLPQCNAANPCFRHVDLSNGVAAPDDGWSGEIALDTQMAHAIAPGATIVLVTAASRSEADLMAAVDYAAALPGVTAISMSFSGNTWASHAAEQDARFAALQANGIAVFASTGDDGFSNAARYPAASPYVTAVGGTTITAVAGAAGVGNESAWQYSGGGPNPSELMPGWQSAAIGSIAIAANGNVRTVPDVAAVADFQHSAFATYREQQWVMAGGTSAATPLWAGISALMAQNLAGKGSSLAALVRTTPGGFNGLLYQPRLGQGATPALVGIASGSNDLSGGFCSLCAAAGGYNDATGLGRPDVASLIAAF</sequence>
<dbReference type="InterPro" id="IPR000209">
    <property type="entry name" value="Peptidase_S8/S53_dom"/>
</dbReference>
<feature type="active site" description="Charge relay system" evidence="4">
    <location>
        <position position="454"/>
    </location>
</feature>
<evidence type="ECO:0000259" key="6">
    <source>
        <dbReference type="PROSITE" id="PS51695"/>
    </source>
</evidence>
<dbReference type="EMBL" id="JAJLJH010000008">
    <property type="protein sequence ID" value="MCK9688297.1"/>
    <property type="molecule type" value="Genomic_DNA"/>
</dbReference>
<keyword evidence="1 4" id="KW-0645">Protease</keyword>
<evidence type="ECO:0000256" key="1">
    <source>
        <dbReference type="ARBA" id="ARBA00022670"/>
    </source>
</evidence>
<evidence type="ECO:0000256" key="3">
    <source>
        <dbReference type="ARBA" id="ARBA00022825"/>
    </source>
</evidence>
<gene>
    <name evidence="7" type="ORF">LPC04_21535</name>
</gene>
<dbReference type="InterPro" id="IPR023828">
    <property type="entry name" value="Peptidase_S8_Ser-AS"/>
</dbReference>
<feature type="active site" description="Charge relay system" evidence="4">
    <location>
        <position position="639"/>
    </location>
</feature>
<reference evidence="7" key="1">
    <citation type="submission" date="2021-11" db="EMBL/GenBank/DDBJ databases">
        <title>BS-T2-15 a new species belonging to the Comamonadaceae family isolated from the soil of a French oak forest.</title>
        <authorList>
            <person name="Mieszkin S."/>
            <person name="Alain K."/>
        </authorList>
    </citation>
    <scope>NUCLEOTIDE SEQUENCE</scope>
    <source>
        <strain evidence="7">BS-T2-15</strain>
    </source>
</reference>